<reference evidence="1 2" key="1">
    <citation type="submission" date="2023-07" db="EMBL/GenBank/DDBJ databases">
        <title>Genomic Encyclopedia of Type Strains, Phase IV (KMG-IV): sequencing the most valuable type-strain genomes for metagenomic binning, comparative biology and taxonomic classification.</title>
        <authorList>
            <person name="Goeker M."/>
        </authorList>
    </citation>
    <scope>NUCLEOTIDE SEQUENCE [LARGE SCALE GENOMIC DNA]</scope>
    <source>
        <strain evidence="1 2">DSM 17740</strain>
    </source>
</reference>
<dbReference type="InterPro" id="IPR015001">
    <property type="entry name" value="DUF1850"/>
</dbReference>
<dbReference type="RefSeq" id="WP_307336261.1">
    <property type="nucleotide sequence ID" value="NZ_JAUSUQ010000003.1"/>
</dbReference>
<dbReference type="Pfam" id="PF08905">
    <property type="entry name" value="DUF1850"/>
    <property type="match status" value="1"/>
</dbReference>
<evidence type="ECO:0000313" key="1">
    <source>
        <dbReference type="EMBL" id="MDQ0338233.1"/>
    </source>
</evidence>
<protein>
    <recommendedName>
        <fullName evidence="3">DUF1850 domain-containing protein</fullName>
    </recommendedName>
</protein>
<accession>A0ABU0CP89</accession>
<proteinExistence type="predicted"/>
<sequence length="168" mass="19002">MLRYASSPVMNKYVLIAVLCLVAGSLSALTFVLASPAGQYDLVIHNEKNGTVYVQQAVSEGDMLELSWIHSVEKTPWHEILQVESGHFVLVETRFQSFGAGVPHTKEGTVKVEDDYVIMTELSEVIPVYRWIHSHHVQFGLELNGEPLLQTGDIPHHQPVEMRLKKRW</sequence>
<dbReference type="EMBL" id="JAUSUQ010000003">
    <property type="protein sequence ID" value="MDQ0338233.1"/>
    <property type="molecule type" value="Genomic_DNA"/>
</dbReference>
<dbReference type="Proteomes" id="UP001232445">
    <property type="component" value="Unassembled WGS sequence"/>
</dbReference>
<keyword evidence="2" id="KW-1185">Reference proteome</keyword>
<evidence type="ECO:0000313" key="2">
    <source>
        <dbReference type="Proteomes" id="UP001232445"/>
    </source>
</evidence>
<organism evidence="1 2">
    <name type="scientific">Caldalkalibacillus uzonensis</name>
    <dbReference type="NCBI Taxonomy" id="353224"/>
    <lineage>
        <taxon>Bacteria</taxon>
        <taxon>Bacillati</taxon>
        <taxon>Bacillota</taxon>
        <taxon>Bacilli</taxon>
        <taxon>Bacillales</taxon>
        <taxon>Bacillaceae</taxon>
        <taxon>Caldalkalibacillus</taxon>
    </lineage>
</organism>
<comment type="caution">
    <text evidence="1">The sequence shown here is derived from an EMBL/GenBank/DDBJ whole genome shotgun (WGS) entry which is preliminary data.</text>
</comment>
<evidence type="ECO:0008006" key="3">
    <source>
        <dbReference type="Google" id="ProtNLM"/>
    </source>
</evidence>
<name>A0ABU0CP89_9BACI</name>
<gene>
    <name evidence="1" type="ORF">J2S00_001017</name>
</gene>